<dbReference type="Proteomes" id="UP001152799">
    <property type="component" value="Chromosome 4"/>
</dbReference>
<evidence type="ECO:0000313" key="2">
    <source>
        <dbReference type="Proteomes" id="UP001152799"/>
    </source>
</evidence>
<keyword evidence="2" id="KW-1185">Reference proteome</keyword>
<accession>A0A9N9QQJ0</accession>
<evidence type="ECO:0000313" key="1">
    <source>
        <dbReference type="EMBL" id="CAG9768419.1"/>
    </source>
</evidence>
<name>A0A9N9QQJ0_9CUCU</name>
<sequence length="85" mass="9681">MMQGILREVQEFVVLPSKSVGNGDSNVQLSDISKDILQLQNVVQSQLEGYTFWSTNVTKRLIALYKSHHTQKGKKLRNKRSYGKS</sequence>
<dbReference type="AlphaFoldDB" id="A0A9N9QQJ0"/>
<dbReference type="EMBL" id="OU892280">
    <property type="protein sequence ID" value="CAG9768419.1"/>
    <property type="molecule type" value="Genomic_DNA"/>
</dbReference>
<organism evidence="1 2">
    <name type="scientific">Ceutorhynchus assimilis</name>
    <name type="common">cabbage seed weevil</name>
    <dbReference type="NCBI Taxonomy" id="467358"/>
    <lineage>
        <taxon>Eukaryota</taxon>
        <taxon>Metazoa</taxon>
        <taxon>Ecdysozoa</taxon>
        <taxon>Arthropoda</taxon>
        <taxon>Hexapoda</taxon>
        <taxon>Insecta</taxon>
        <taxon>Pterygota</taxon>
        <taxon>Neoptera</taxon>
        <taxon>Endopterygota</taxon>
        <taxon>Coleoptera</taxon>
        <taxon>Polyphaga</taxon>
        <taxon>Cucujiformia</taxon>
        <taxon>Curculionidae</taxon>
        <taxon>Ceutorhynchinae</taxon>
        <taxon>Ceutorhynchus</taxon>
    </lineage>
</organism>
<protein>
    <submittedName>
        <fullName evidence="1">Uncharacterized protein</fullName>
    </submittedName>
</protein>
<proteinExistence type="predicted"/>
<reference evidence="1" key="1">
    <citation type="submission" date="2022-01" db="EMBL/GenBank/DDBJ databases">
        <authorList>
            <person name="King R."/>
        </authorList>
    </citation>
    <scope>NUCLEOTIDE SEQUENCE</scope>
</reference>
<gene>
    <name evidence="1" type="ORF">CEUTPL_LOCUS8957</name>
</gene>